<comment type="caution">
    <text evidence="1">The sequence shown here is derived from an EMBL/GenBank/DDBJ whole genome shotgun (WGS) entry which is preliminary data.</text>
</comment>
<protein>
    <submittedName>
        <fullName evidence="1">Uncharacterized protein</fullName>
    </submittedName>
</protein>
<dbReference type="Proteomes" id="UP000188268">
    <property type="component" value="Unassembled WGS sequence"/>
</dbReference>
<sequence length="21" mass="2158">ISVSPVLRISMAPLGNTLTTS</sequence>
<feature type="non-terminal residue" evidence="1">
    <location>
        <position position="1"/>
    </location>
</feature>
<dbReference type="AlphaFoldDB" id="A0A1R3J3G3"/>
<keyword evidence="2" id="KW-1185">Reference proteome</keyword>
<evidence type="ECO:0000313" key="2">
    <source>
        <dbReference type="Proteomes" id="UP000188268"/>
    </source>
</evidence>
<organism evidence="1 2">
    <name type="scientific">Corchorus capsularis</name>
    <name type="common">Jute</name>
    <dbReference type="NCBI Taxonomy" id="210143"/>
    <lineage>
        <taxon>Eukaryota</taxon>
        <taxon>Viridiplantae</taxon>
        <taxon>Streptophyta</taxon>
        <taxon>Embryophyta</taxon>
        <taxon>Tracheophyta</taxon>
        <taxon>Spermatophyta</taxon>
        <taxon>Magnoliopsida</taxon>
        <taxon>eudicotyledons</taxon>
        <taxon>Gunneridae</taxon>
        <taxon>Pentapetalae</taxon>
        <taxon>rosids</taxon>
        <taxon>malvids</taxon>
        <taxon>Malvales</taxon>
        <taxon>Malvaceae</taxon>
        <taxon>Grewioideae</taxon>
        <taxon>Apeibeae</taxon>
        <taxon>Corchorus</taxon>
    </lineage>
</organism>
<reference evidence="1 2" key="1">
    <citation type="submission" date="2013-09" db="EMBL/GenBank/DDBJ databases">
        <title>Corchorus capsularis genome sequencing.</title>
        <authorList>
            <person name="Alam M."/>
            <person name="Haque M.S."/>
            <person name="Islam M.S."/>
            <person name="Emdad E.M."/>
            <person name="Islam M.M."/>
            <person name="Ahmed B."/>
            <person name="Halim A."/>
            <person name="Hossen Q.M.M."/>
            <person name="Hossain M.Z."/>
            <person name="Ahmed R."/>
            <person name="Khan M.M."/>
            <person name="Islam R."/>
            <person name="Rashid M.M."/>
            <person name="Khan S.A."/>
            <person name="Rahman M.S."/>
            <person name="Alam M."/>
        </authorList>
    </citation>
    <scope>NUCLEOTIDE SEQUENCE [LARGE SCALE GENOMIC DNA]</scope>
    <source>
        <strain evidence="2">cv. CVL-1</strain>
        <tissue evidence="1">Whole seedling</tissue>
    </source>
</reference>
<accession>A0A1R3J3G3</accession>
<gene>
    <name evidence="1" type="ORF">CCACVL1_07876</name>
</gene>
<dbReference type="EMBL" id="AWWV01008734">
    <property type="protein sequence ID" value="OMO89369.1"/>
    <property type="molecule type" value="Genomic_DNA"/>
</dbReference>
<evidence type="ECO:0000313" key="1">
    <source>
        <dbReference type="EMBL" id="OMO89369.1"/>
    </source>
</evidence>
<proteinExistence type="predicted"/>
<name>A0A1R3J3G3_COCAP</name>